<evidence type="ECO:0000256" key="2">
    <source>
        <dbReference type="SAM" id="Phobius"/>
    </source>
</evidence>
<keyword evidence="2" id="KW-1133">Transmembrane helix</keyword>
<feature type="transmembrane region" description="Helical" evidence="2">
    <location>
        <begin position="207"/>
        <end position="229"/>
    </location>
</feature>
<protein>
    <submittedName>
        <fullName evidence="3">Uncharacterized protein</fullName>
    </submittedName>
</protein>
<sequence>MYTPSMGRIHPQDMELQPLPESVSTGKGSGETDACADMGMHAAVIDRAAPSHDACELQIRMLVTAQNGTARCVTKPIDAQKQNQDLVRRLHGINDPRFTFFVLLFNALKNLFLMRYHTVWTAEVLLADVVPDADVEGQEHGSRLVAIQRESYHPELTSAIRHSTRRKGVRYVEDRLPGIIVTDNMPWPQDERRGALYLKRAFSRARAIIWFACALAASAGVGLACGFHTHNAETSLAVGAVVLAV</sequence>
<evidence type="ECO:0000256" key="1">
    <source>
        <dbReference type="SAM" id="MobiDB-lite"/>
    </source>
</evidence>
<accession>A0A5C6G1R8</accession>
<dbReference type="AlphaFoldDB" id="A0A5C6G1R8"/>
<keyword evidence="2" id="KW-0472">Membrane</keyword>
<reference evidence="4" key="1">
    <citation type="submission" date="2018-12" db="EMBL/GenBank/DDBJ databases">
        <title>The complete genome of Metarhizium rileyi, a key fungal pathogen of Lepidoptera.</title>
        <authorList>
            <person name="Binneck E."/>
            <person name="Lastra C.C.L."/>
            <person name="Sosa-Gomez D.R."/>
        </authorList>
    </citation>
    <scope>NUCLEOTIDE SEQUENCE [LARGE SCALE GENOMIC DNA]</scope>
    <source>
        <strain evidence="4">Cep018-CH2</strain>
    </source>
</reference>
<dbReference type="Proteomes" id="UP000317257">
    <property type="component" value="Unassembled WGS sequence"/>
</dbReference>
<keyword evidence="2" id="KW-0812">Transmembrane</keyword>
<gene>
    <name evidence="3" type="ORF">ED733_002629</name>
</gene>
<organism evidence="3 4">
    <name type="scientific">Metarhizium rileyi (strain RCEF 4871)</name>
    <name type="common">Nomuraea rileyi</name>
    <dbReference type="NCBI Taxonomy" id="1649241"/>
    <lineage>
        <taxon>Eukaryota</taxon>
        <taxon>Fungi</taxon>
        <taxon>Dikarya</taxon>
        <taxon>Ascomycota</taxon>
        <taxon>Pezizomycotina</taxon>
        <taxon>Sordariomycetes</taxon>
        <taxon>Hypocreomycetidae</taxon>
        <taxon>Hypocreales</taxon>
        <taxon>Clavicipitaceae</taxon>
        <taxon>Metarhizium</taxon>
    </lineage>
</organism>
<feature type="region of interest" description="Disordered" evidence="1">
    <location>
        <begin position="1"/>
        <end position="32"/>
    </location>
</feature>
<proteinExistence type="predicted"/>
<comment type="caution">
    <text evidence="3">The sequence shown here is derived from an EMBL/GenBank/DDBJ whole genome shotgun (WGS) entry which is preliminary data.</text>
</comment>
<name>A0A5C6G1R8_METRR</name>
<evidence type="ECO:0000313" key="3">
    <source>
        <dbReference type="EMBL" id="TWU71129.1"/>
    </source>
</evidence>
<evidence type="ECO:0000313" key="4">
    <source>
        <dbReference type="Proteomes" id="UP000317257"/>
    </source>
</evidence>
<dbReference type="EMBL" id="SBHS01000052">
    <property type="protein sequence ID" value="TWU71129.1"/>
    <property type="molecule type" value="Genomic_DNA"/>
</dbReference>